<comment type="caution">
    <text evidence="1">The sequence shown here is derived from an EMBL/GenBank/DDBJ whole genome shotgun (WGS) entry which is preliminary data.</text>
</comment>
<evidence type="ECO:0000313" key="1">
    <source>
        <dbReference type="EMBL" id="GAA0261783.1"/>
    </source>
</evidence>
<organism evidence="1 2">
    <name type="scientific">Rhodanobacter caeni</name>
    <dbReference type="NCBI Taxonomy" id="657654"/>
    <lineage>
        <taxon>Bacteria</taxon>
        <taxon>Pseudomonadati</taxon>
        <taxon>Pseudomonadota</taxon>
        <taxon>Gammaproteobacteria</taxon>
        <taxon>Lysobacterales</taxon>
        <taxon>Rhodanobacteraceae</taxon>
        <taxon>Rhodanobacter</taxon>
    </lineage>
</organism>
<gene>
    <name evidence="1" type="ORF">GCM10009126_29170</name>
</gene>
<dbReference type="EMBL" id="BAAAFO010000004">
    <property type="protein sequence ID" value="GAA0261783.1"/>
    <property type="molecule type" value="Genomic_DNA"/>
</dbReference>
<evidence type="ECO:0000313" key="2">
    <source>
        <dbReference type="Proteomes" id="UP001500657"/>
    </source>
</evidence>
<reference evidence="1 2" key="1">
    <citation type="journal article" date="2019" name="Int. J. Syst. Evol. Microbiol.">
        <title>The Global Catalogue of Microorganisms (GCM) 10K type strain sequencing project: providing services to taxonomists for standard genome sequencing and annotation.</title>
        <authorList>
            <consortium name="The Broad Institute Genomics Platform"/>
            <consortium name="The Broad Institute Genome Sequencing Center for Infectious Disease"/>
            <person name="Wu L."/>
            <person name="Ma J."/>
        </authorList>
    </citation>
    <scope>NUCLEOTIDE SEQUENCE [LARGE SCALE GENOMIC DNA]</scope>
    <source>
        <strain evidence="1 2">JCM 16242</strain>
    </source>
</reference>
<sequence>MNGNAASMKGSSAQWIAHRNDATAPTRSAMRHQRVLLACSEIIDLPGAAGMAAPARGVMLLYNISGRYWRRGEAKGIATEVALTAG</sequence>
<dbReference type="Proteomes" id="UP001500657">
    <property type="component" value="Unassembled WGS sequence"/>
</dbReference>
<protein>
    <submittedName>
        <fullName evidence="1">Uncharacterized protein</fullName>
    </submittedName>
</protein>
<name>A0ABN0UUD4_9GAMM</name>
<keyword evidence="2" id="KW-1185">Reference proteome</keyword>
<accession>A0ABN0UUD4</accession>
<proteinExistence type="predicted"/>